<dbReference type="EMBL" id="JAXCLX010000001">
    <property type="protein sequence ID" value="MDY0870400.1"/>
    <property type="molecule type" value="Genomic_DNA"/>
</dbReference>
<dbReference type="InterPro" id="IPR006311">
    <property type="entry name" value="TAT_signal"/>
</dbReference>
<name>A0ABU5DSN4_9PROT</name>
<protein>
    <submittedName>
        <fullName evidence="3">PhoX family phosphatase</fullName>
    </submittedName>
</protein>
<accession>A0ABU5DSN4</accession>
<keyword evidence="2" id="KW-1133">Transmembrane helix</keyword>
<organism evidence="3 4">
    <name type="scientific">Dongia rigui</name>
    <dbReference type="NCBI Taxonomy" id="940149"/>
    <lineage>
        <taxon>Bacteria</taxon>
        <taxon>Pseudomonadati</taxon>
        <taxon>Pseudomonadota</taxon>
        <taxon>Alphaproteobacteria</taxon>
        <taxon>Rhodospirillales</taxon>
        <taxon>Dongiaceae</taxon>
        <taxon>Dongia</taxon>
    </lineage>
</organism>
<dbReference type="PROSITE" id="PS51318">
    <property type="entry name" value="TAT"/>
    <property type="match status" value="1"/>
</dbReference>
<feature type="region of interest" description="Disordered" evidence="1">
    <location>
        <begin position="1"/>
        <end position="26"/>
    </location>
</feature>
<evidence type="ECO:0000313" key="3">
    <source>
        <dbReference type="EMBL" id="MDY0870400.1"/>
    </source>
</evidence>
<sequence>MTDSHYRMPVTINNEDDNNPSNPSAGPVMTDLIVQRMSRRTALKGLLASAAVSAIGVGTGFIARPASAAMSLSFGEIPHALDENLHIPAGYTGKAILRWGDPIVAGAPDFDAETRDAAAQAQQFGYNNDFIHFCPLPEGSAASDHGLLVVNHEYTDTHMIFPGFKDAKEALAGATAEMAAYEQAAHGLSVVEIKKEGNSWAMVPGSKYNRRITLATEMEIVGPAAGHDRLKTSADASGKKVFGTMNNCAGGWTPWGTILSAEENIHQYFGGDPAGTAEAANAKRIGIKGEPSYAWGKFDARFDVTKEPNEPNRFGWIIEVDPYNPDAKPVKHTALGRFKHEAATTVINSDGRLVVYTGDDERFEYVYKYVSNGTFDPGKGRSNSDLLNDGTLHVAKFDAEGNVTWMPLVHGQGELTEANGFKSQADVLIEARRAGDLLGATKMDRPEDIETSDKTGKVYVVLTKNDKRKADDLNPVNDRAENKWGHIIEMVPPMTDGKADHAATTFTWSAFIKAGNPGDAAEGAAYGGQVTDAGWFANPDNVAFDASGRLWIATDGFPDFGVHDGLWVTETEGENRAVTRHFLGCPRGAELCGPAFTPDGKTLFVSIQHPGEEKGANFANPSTRWPDFKDGVPARPSVVAVTKDDGGEIGA</sequence>
<feature type="transmembrane region" description="Helical" evidence="2">
    <location>
        <begin position="45"/>
        <end position="63"/>
    </location>
</feature>
<dbReference type="PANTHER" id="PTHR35399:SF2">
    <property type="entry name" value="DUF839 DOMAIN-CONTAINING PROTEIN"/>
    <property type="match status" value="1"/>
</dbReference>
<dbReference type="InterPro" id="IPR008557">
    <property type="entry name" value="PhoX"/>
</dbReference>
<keyword evidence="4" id="KW-1185">Reference proteome</keyword>
<evidence type="ECO:0000256" key="2">
    <source>
        <dbReference type="SAM" id="Phobius"/>
    </source>
</evidence>
<reference evidence="3 4" key="1">
    <citation type="journal article" date="2013" name="Antonie Van Leeuwenhoek">
        <title>Dongia rigui sp. nov., isolated from freshwater of a large wetland in Korea.</title>
        <authorList>
            <person name="Baik K.S."/>
            <person name="Hwang Y.M."/>
            <person name="Choi J.S."/>
            <person name="Kwon J."/>
            <person name="Seong C.N."/>
        </authorList>
    </citation>
    <scope>NUCLEOTIDE SEQUENCE [LARGE SCALE GENOMIC DNA]</scope>
    <source>
        <strain evidence="3 4">04SU4-P</strain>
    </source>
</reference>
<comment type="caution">
    <text evidence="3">The sequence shown here is derived from an EMBL/GenBank/DDBJ whole genome shotgun (WGS) entry which is preliminary data.</text>
</comment>
<keyword evidence="2" id="KW-0812">Transmembrane</keyword>
<dbReference type="PANTHER" id="PTHR35399">
    <property type="entry name" value="SLR8030 PROTEIN"/>
    <property type="match status" value="1"/>
</dbReference>
<dbReference type="RefSeq" id="WP_320498613.1">
    <property type="nucleotide sequence ID" value="NZ_JAXCLX010000001.1"/>
</dbReference>
<dbReference type="SUPFAM" id="SSF63829">
    <property type="entry name" value="Calcium-dependent phosphotriesterase"/>
    <property type="match status" value="1"/>
</dbReference>
<dbReference type="Pfam" id="PF05787">
    <property type="entry name" value="PhoX"/>
    <property type="match status" value="1"/>
</dbReference>
<dbReference type="Proteomes" id="UP001271769">
    <property type="component" value="Unassembled WGS sequence"/>
</dbReference>
<proteinExistence type="predicted"/>
<evidence type="ECO:0000313" key="4">
    <source>
        <dbReference type="Proteomes" id="UP001271769"/>
    </source>
</evidence>
<gene>
    <name evidence="3" type="ORF">SMD31_00615</name>
</gene>
<evidence type="ECO:0000256" key="1">
    <source>
        <dbReference type="SAM" id="MobiDB-lite"/>
    </source>
</evidence>
<keyword evidence="2" id="KW-0472">Membrane</keyword>